<name>A0ABW3ZK91_9RHOB</name>
<dbReference type="Proteomes" id="UP001597135">
    <property type="component" value="Unassembled WGS sequence"/>
</dbReference>
<keyword evidence="3" id="KW-1185">Reference proteome</keyword>
<dbReference type="PROSITE" id="PS51257">
    <property type="entry name" value="PROKAR_LIPOPROTEIN"/>
    <property type="match status" value="1"/>
</dbReference>
<accession>A0ABW3ZK91</accession>
<protein>
    <submittedName>
        <fullName evidence="2">Uncharacterized protein</fullName>
    </submittedName>
</protein>
<feature type="signal peptide" evidence="1">
    <location>
        <begin position="1"/>
        <end position="18"/>
    </location>
</feature>
<dbReference type="EMBL" id="JBHTMU010000027">
    <property type="protein sequence ID" value="MFD1343572.1"/>
    <property type="molecule type" value="Genomic_DNA"/>
</dbReference>
<comment type="caution">
    <text evidence="2">The sequence shown here is derived from an EMBL/GenBank/DDBJ whole genome shotgun (WGS) entry which is preliminary data.</text>
</comment>
<evidence type="ECO:0000256" key="1">
    <source>
        <dbReference type="SAM" id="SignalP"/>
    </source>
</evidence>
<reference evidence="3" key="1">
    <citation type="journal article" date="2019" name="Int. J. Syst. Evol. Microbiol.">
        <title>The Global Catalogue of Microorganisms (GCM) 10K type strain sequencing project: providing services to taxonomists for standard genome sequencing and annotation.</title>
        <authorList>
            <consortium name="The Broad Institute Genomics Platform"/>
            <consortium name="The Broad Institute Genome Sequencing Center for Infectious Disease"/>
            <person name="Wu L."/>
            <person name="Ma J."/>
        </authorList>
    </citation>
    <scope>NUCLEOTIDE SEQUENCE [LARGE SCALE GENOMIC DNA]</scope>
    <source>
        <strain evidence="3">CCUG 62953</strain>
    </source>
</reference>
<keyword evidence="1" id="KW-0732">Signal</keyword>
<feature type="chain" id="PRO_5045811618" evidence="1">
    <location>
        <begin position="19"/>
        <end position="160"/>
    </location>
</feature>
<dbReference type="RefSeq" id="WP_386804646.1">
    <property type="nucleotide sequence ID" value="NZ_JBHTMU010000027.1"/>
</dbReference>
<organism evidence="2 3">
    <name type="scientific">Litorisediminicola beolgyonensis</name>
    <dbReference type="NCBI Taxonomy" id="1173614"/>
    <lineage>
        <taxon>Bacteria</taxon>
        <taxon>Pseudomonadati</taxon>
        <taxon>Pseudomonadota</taxon>
        <taxon>Alphaproteobacteria</taxon>
        <taxon>Rhodobacterales</taxon>
        <taxon>Paracoccaceae</taxon>
        <taxon>Litorisediminicola</taxon>
    </lineage>
</organism>
<proteinExistence type="predicted"/>
<sequence>MVGRLFALGCALILGACASSSVVPVSKTEFMLQASAAPACGASKTAEFAASMAAIETLRSGYDGFVILGGEAQNNVRVIQRAPTYATTTSTYNVYGSSVYGESRTTYGGGGPVISGSHDQSLFVRMFRRGDAGFAGAVDARAMLGADWRELVENGRATCT</sequence>
<gene>
    <name evidence="2" type="ORF">ACFQ4E_14170</name>
</gene>
<evidence type="ECO:0000313" key="2">
    <source>
        <dbReference type="EMBL" id="MFD1343572.1"/>
    </source>
</evidence>
<evidence type="ECO:0000313" key="3">
    <source>
        <dbReference type="Proteomes" id="UP001597135"/>
    </source>
</evidence>